<accession>A0A4P8EFU9</accession>
<feature type="domain" description="PRC-barrel" evidence="3">
    <location>
        <begin position="183"/>
        <end position="260"/>
    </location>
</feature>
<organism evidence="4 5">
    <name type="scientific">Pseudorhodobacter turbinis</name>
    <dbReference type="NCBI Taxonomy" id="2500533"/>
    <lineage>
        <taxon>Bacteria</taxon>
        <taxon>Pseudomonadati</taxon>
        <taxon>Pseudomonadota</taxon>
        <taxon>Alphaproteobacteria</taxon>
        <taxon>Rhodobacterales</taxon>
        <taxon>Paracoccaceae</taxon>
        <taxon>Pseudorhodobacter</taxon>
    </lineage>
</organism>
<dbReference type="Pfam" id="PF05239">
    <property type="entry name" value="PRC"/>
    <property type="match status" value="2"/>
</dbReference>
<gene>
    <name evidence="4" type="ORF">EOK75_09750</name>
</gene>
<evidence type="ECO:0000259" key="3">
    <source>
        <dbReference type="Pfam" id="PF05239"/>
    </source>
</evidence>
<evidence type="ECO:0000313" key="5">
    <source>
        <dbReference type="Proteomes" id="UP000298631"/>
    </source>
</evidence>
<feature type="domain" description="PRC-barrel" evidence="3">
    <location>
        <begin position="34"/>
        <end position="109"/>
    </location>
</feature>
<dbReference type="InterPro" id="IPR027275">
    <property type="entry name" value="PRC-brl_dom"/>
</dbReference>
<dbReference type="AlphaFoldDB" id="A0A4P8EFU9"/>
<dbReference type="KEGG" id="pseb:EOK75_09750"/>
<feature type="compositionally biased region" description="Polar residues" evidence="1">
    <location>
        <begin position="141"/>
        <end position="154"/>
    </location>
</feature>
<dbReference type="PANTHER" id="PTHR36505:SF1">
    <property type="entry name" value="BLR1072 PROTEIN"/>
    <property type="match status" value="1"/>
</dbReference>
<evidence type="ECO:0000256" key="1">
    <source>
        <dbReference type="SAM" id="MobiDB-lite"/>
    </source>
</evidence>
<dbReference type="InterPro" id="IPR011033">
    <property type="entry name" value="PRC_barrel-like_sf"/>
</dbReference>
<dbReference type="SUPFAM" id="SSF50346">
    <property type="entry name" value="PRC-barrel domain"/>
    <property type="match status" value="2"/>
</dbReference>
<name>A0A4P8EFU9_9RHOB</name>
<feature type="signal peptide" evidence="2">
    <location>
        <begin position="1"/>
        <end position="20"/>
    </location>
</feature>
<feature type="chain" id="PRO_5020241194" evidence="2">
    <location>
        <begin position="21"/>
        <end position="269"/>
    </location>
</feature>
<sequence>MKNLMISTALVAFSTVAAQAQTTDMFRTGAVVGEVYASEFIGERVYASEADVEGNMANGVQDGWDDIGEINDVILSRDGKVEAVLVDIGGFLGMGERQVAVNMSALKFVSDDATGEDPDDYFLVMTAADANIQEAPEYDRMSQTMTPHDQTTGTAMAPAETGMTGADPFARDGYMTAEPEILTAERLTGARVYDANDDDVGEISELVLNADGQVNAAVIDVGGFLGMGEKPVSMDLAELTILRADEGDDIRVYVSQTKEQLEAMPDYAE</sequence>
<protein>
    <submittedName>
        <fullName evidence="4">PRC-barrel domain containing protein</fullName>
    </submittedName>
</protein>
<feature type="region of interest" description="Disordered" evidence="1">
    <location>
        <begin position="139"/>
        <end position="160"/>
    </location>
</feature>
<evidence type="ECO:0000256" key="2">
    <source>
        <dbReference type="SAM" id="SignalP"/>
    </source>
</evidence>
<dbReference type="Proteomes" id="UP000298631">
    <property type="component" value="Chromosome"/>
</dbReference>
<keyword evidence="5" id="KW-1185">Reference proteome</keyword>
<proteinExistence type="predicted"/>
<evidence type="ECO:0000313" key="4">
    <source>
        <dbReference type="EMBL" id="QCO56000.1"/>
    </source>
</evidence>
<reference evidence="4 5" key="1">
    <citation type="submission" date="2019-05" db="EMBL/GenBank/DDBJ databases">
        <title>Pseudorhodobacter turbinis sp. nov., isolated from the gut of the Korean turban shell.</title>
        <authorList>
            <person name="Jeong Y.-S."/>
            <person name="Kang W.-R."/>
            <person name="Bae J.-W."/>
        </authorList>
    </citation>
    <scope>NUCLEOTIDE SEQUENCE [LARGE SCALE GENOMIC DNA]</scope>
    <source>
        <strain evidence="4 5">S12M18</strain>
    </source>
</reference>
<dbReference type="EMBL" id="CP039964">
    <property type="protein sequence ID" value="QCO56000.1"/>
    <property type="molecule type" value="Genomic_DNA"/>
</dbReference>
<dbReference type="RefSeq" id="WP_137193787.1">
    <property type="nucleotide sequence ID" value="NZ_CP039964.1"/>
</dbReference>
<dbReference type="PANTHER" id="PTHR36505">
    <property type="entry name" value="BLR1072 PROTEIN"/>
    <property type="match status" value="1"/>
</dbReference>
<dbReference type="Gene3D" id="2.30.30.240">
    <property type="entry name" value="PRC-barrel domain"/>
    <property type="match status" value="2"/>
</dbReference>
<keyword evidence="2" id="KW-0732">Signal</keyword>
<dbReference type="OrthoDB" id="7876889at2"/>